<name>A0A0V0GXS5_SOLCH</name>
<reference evidence="1" key="1">
    <citation type="submission" date="2015-12" db="EMBL/GenBank/DDBJ databases">
        <title>Gene expression during late stages of embryo sac development: a critical building block for successful pollen-pistil interactions.</title>
        <authorList>
            <person name="Liu Y."/>
            <person name="Joly V."/>
            <person name="Sabar M."/>
            <person name="Matton D.P."/>
        </authorList>
    </citation>
    <scope>NUCLEOTIDE SEQUENCE</scope>
</reference>
<proteinExistence type="predicted"/>
<evidence type="ECO:0000313" key="1">
    <source>
        <dbReference type="EMBL" id="JAP12553.1"/>
    </source>
</evidence>
<protein>
    <submittedName>
        <fullName evidence="1">Putative ovule protein</fullName>
    </submittedName>
</protein>
<accession>A0A0V0GXS5</accession>
<sequence length="84" mass="9794">MNFLNREYSFGNFSSKRYKQHLRTICLASKKKKKTSRLLIQNTTEITSTTYATGRSPWLIFNECLERGNSVQKLYQQSSALLPQ</sequence>
<dbReference type="EMBL" id="GEDG01029426">
    <property type="protein sequence ID" value="JAP12553.1"/>
    <property type="molecule type" value="Transcribed_RNA"/>
</dbReference>
<organism evidence="1">
    <name type="scientific">Solanum chacoense</name>
    <name type="common">Chaco potato</name>
    <dbReference type="NCBI Taxonomy" id="4108"/>
    <lineage>
        <taxon>Eukaryota</taxon>
        <taxon>Viridiplantae</taxon>
        <taxon>Streptophyta</taxon>
        <taxon>Embryophyta</taxon>
        <taxon>Tracheophyta</taxon>
        <taxon>Spermatophyta</taxon>
        <taxon>Magnoliopsida</taxon>
        <taxon>eudicotyledons</taxon>
        <taxon>Gunneridae</taxon>
        <taxon>Pentapetalae</taxon>
        <taxon>asterids</taxon>
        <taxon>lamiids</taxon>
        <taxon>Solanales</taxon>
        <taxon>Solanaceae</taxon>
        <taxon>Solanoideae</taxon>
        <taxon>Solaneae</taxon>
        <taxon>Solanum</taxon>
    </lineage>
</organism>
<dbReference type="AlphaFoldDB" id="A0A0V0GXS5"/>